<evidence type="ECO:0000313" key="2">
    <source>
        <dbReference type="Proteomes" id="UP000590738"/>
    </source>
</evidence>
<dbReference type="RefSeq" id="WP_064314384.1">
    <property type="nucleotide sequence ID" value="NZ_JACGCZ010000009.1"/>
</dbReference>
<dbReference type="Pfam" id="PF22758">
    <property type="entry name" value="Phage_cement"/>
    <property type="match status" value="1"/>
</dbReference>
<accession>A0A7W2QTS6</accession>
<dbReference type="InterPro" id="IPR054438">
    <property type="entry name" value="Struct_cement_gp24/gp6"/>
</dbReference>
<reference evidence="1 2" key="1">
    <citation type="submission" date="2020-07" db="EMBL/GenBank/DDBJ databases">
        <title>Diversity of carbapenemase encoding genes among Pseudomonas putida group clinical isolates in a tertiary Brazilian hospital.</title>
        <authorList>
            <person name="Alberto-Lei F."/>
            <person name="Nodari C.S."/>
            <person name="Streling A.P."/>
            <person name="Paulino J.T."/>
            <person name="Bessa-Neto F.O."/>
            <person name="Cayo R."/>
            <person name="Gales A.C."/>
        </authorList>
    </citation>
    <scope>NUCLEOTIDE SEQUENCE [LARGE SCALE GENOMIC DNA]</scope>
    <source>
        <strain evidence="1 2">12273</strain>
    </source>
</reference>
<evidence type="ECO:0000313" key="1">
    <source>
        <dbReference type="EMBL" id="MBA6142333.1"/>
    </source>
</evidence>
<gene>
    <name evidence="1" type="ORF">H4B97_07590</name>
</gene>
<dbReference type="Proteomes" id="UP000590738">
    <property type="component" value="Unassembled WGS sequence"/>
</dbReference>
<dbReference type="EMBL" id="JACGCZ010000009">
    <property type="protein sequence ID" value="MBA6142333.1"/>
    <property type="molecule type" value="Genomic_DNA"/>
</dbReference>
<protein>
    <submittedName>
        <fullName evidence="1">Uncharacterized protein</fullName>
    </submittedName>
</protein>
<organism evidence="1 2">
    <name type="scientific">Pseudomonas juntendi</name>
    <dbReference type="NCBI Taxonomy" id="2666183"/>
    <lineage>
        <taxon>Bacteria</taxon>
        <taxon>Pseudomonadati</taxon>
        <taxon>Pseudomonadota</taxon>
        <taxon>Gammaproteobacteria</taxon>
        <taxon>Pseudomonadales</taxon>
        <taxon>Pseudomonadaceae</taxon>
        <taxon>Pseudomonas</taxon>
    </lineage>
</organism>
<name>A0A7W2QTS6_9PSED</name>
<comment type="caution">
    <text evidence="1">The sequence shown here is derived from an EMBL/GenBank/DDBJ whole genome shotgun (WGS) entry which is preliminary data.</text>
</comment>
<sequence>MATAFDTFNQYASEAFEGQIQDHSMDDEITYVVETAPVPFGRALIQGVADKGGRLPAAAAAFIIGVSVRQSIAVGGGYLTGDGNANGNVVGSRPVGQESTALAYGRIWVKTLGGSTPNQQVYIVPNTGEFTNAATAGNLLWPGATFKRTAAAGGMTVIQVRGQALATLVA</sequence>
<dbReference type="AlphaFoldDB" id="A0A7W2QTS6"/>
<proteinExistence type="predicted"/>